<feature type="compositionally biased region" description="Basic and acidic residues" evidence="5">
    <location>
        <begin position="1576"/>
        <end position="1588"/>
    </location>
</feature>
<feature type="compositionally biased region" description="Low complexity" evidence="5">
    <location>
        <begin position="1651"/>
        <end position="1664"/>
    </location>
</feature>
<feature type="region of interest" description="Disordered" evidence="5">
    <location>
        <begin position="943"/>
        <end position="965"/>
    </location>
</feature>
<dbReference type="SUPFAM" id="SSF58104">
    <property type="entry name" value="Methyl-accepting chemotaxis protein (MCP) signaling domain"/>
    <property type="match status" value="1"/>
</dbReference>
<dbReference type="GO" id="GO:0006606">
    <property type="term" value="P:protein import into nucleus"/>
    <property type="evidence" value="ECO:0007669"/>
    <property type="project" value="InterPro"/>
</dbReference>
<dbReference type="Gene3D" id="1.10.287.1490">
    <property type="match status" value="2"/>
</dbReference>
<evidence type="ECO:0000256" key="1">
    <source>
        <dbReference type="ARBA" id="ARBA00004123"/>
    </source>
</evidence>
<feature type="coiled-coil region" evidence="4">
    <location>
        <begin position="224"/>
        <end position="371"/>
    </location>
</feature>
<evidence type="ECO:0000256" key="2">
    <source>
        <dbReference type="ARBA" id="ARBA00023054"/>
    </source>
</evidence>
<feature type="domain" description="Nucleoprotein TPR/MLP1-2" evidence="6">
    <location>
        <begin position="1068"/>
        <end position="1194"/>
    </location>
</feature>
<feature type="coiled-coil region" evidence="4">
    <location>
        <begin position="589"/>
        <end position="642"/>
    </location>
</feature>
<feature type="compositionally biased region" description="Pro residues" evidence="5">
    <location>
        <begin position="1915"/>
        <end position="1925"/>
    </location>
</feature>
<feature type="coiled-coil region" evidence="4">
    <location>
        <begin position="1444"/>
        <end position="1478"/>
    </location>
</feature>
<feature type="compositionally biased region" description="Low complexity" evidence="5">
    <location>
        <begin position="945"/>
        <end position="955"/>
    </location>
</feature>
<dbReference type="EMBL" id="CAOQHR010000002">
    <property type="protein sequence ID" value="CAI6325958.1"/>
    <property type="molecule type" value="Genomic_DNA"/>
</dbReference>
<evidence type="ECO:0000259" key="7">
    <source>
        <dbReference type="Pfam" id="PF25481"/>
    </source>
</evidence>
<dbReference type="GO" id="GO:0017056">
    <property type="term" value="F:structural constituent of nuclear pore"/>
    <property type="evidence" value="ECO:0007669"/>
    <property type="project" value="TreeGrafter"/>
</dbReference>
<feature type="compositionally biased region" description="Basic and acidic residues" evidence="5">
    <location>
        <begin position="1622"/>
        <end position="1633"/>
    </location>
</feature>
<evidence type="ECO:0008006" key="11">
    <source>
        <dbReference type="Google" id="ProtNLM"/>
    </source>
</evidence>
<evidence type="ECO:0000259" key="6">
    <source>
        <dbReference type="Pfam" id="PF07926"/>
    </source>
</evidence>
<sequence>MAAAAVDVGYIAASYAVPETTLHSLTSDPTVELVQSLLVQIEAKAREFDDLKSDKLRAEVELEAAVHSADARARTLKATADNAVKEADDLRQKIAQEETARQQIETQLQDLKSSATGSTSQLQTLESRVKTLEAQNRDTVALHEAKSAAHDRLAEELSAQHQKFVAIRKQVADLEEKNQSLETAATSVKFRESNFQQEIELLRKNNEWFETELKTRAADNTKFRKEKNTQIAELQRANADANQTIDSLRTKEASQGKRIEELEQRVEQTLSRVQQLQEEARQSQESFRAELDNARRLASLHQESANTVKKRLQEVQEQLNNQGDQAAEEVGRLQAEFESERNRATEYENKVAELESLLENQESQLAELRNSAQVPATPRRALNGNFDSPGRAGSPIAFSPGGSRLRGGLSMTQLYTENAKLKTEIRAWQEKDEKRARMMNEMLEELEDRQPELEELRQENERLTAAAQEVSSVLDEALKAKEKAQKEARKLQGDHQGLLRQRELDRQLIRDATFQSTFLLYRQRVQEEGVENLSPEEAKFFEETTNNEIPDHLLDEDETATSRILSKHLVLFKDVSQLMAQNQEALRAVREVAARYEGSEAQLKAAEQERNLEELKQLRDKLADYEGQIESLNLRSQSFMKERDMYRRIVTSRGQAPTSAMDESTGGRETPTAGFGDSVISIAGAPISDNSEIVKELQTRLDTVKEEYATDRATSKQQVDELVKENRQLQSDNVRLSTKQEMVQERYDLLQHKISSLESEKAELKKQHASLYDEFVKTDQRKQEDSENLIEVKSQLESVERENVNLKASQSLWKTIEARLNEDKNMLMEDKARLNKIIADMQTLRNEHDLAEAQNRRNLQSRIDGLEADLQNTQRKLEEEVEDHKKLVMRHEWEHTEKQRKIDDLMKAANEVRQELASVKSIRDQLQLRVTELQDELRIAHARVQASQPQQSASGSGDGNEEDLSAEDQLANQVTELQRKYERAQQELAAANTTADDLRAIAQDTEERSQEIHDAAEKLQHEFDENVAEISRLRKQVEEISEELTTAKTELSELRGGQSQEILQLTQKQQSLEAEIATLKENINDCQAEIESKTQDVSAQAEIAKRAQQDYENEFRKHGETMANLRTVRAERDTFSGEITQYKTQAEAASASLAQNEEHLASTQEQYKRELEEARTRYSQLEESNKTLYAQYDALTAQIASLKSEQMSVAASNADASSLDSNVSGLQALNKILRDDKDVLQLQMNAKELELQRFRQELTRKEEQLDRVNEKLIAEQSQNTNRQSGANHQALQDSIAQLNVYRESNTTLRNEKNRLETERDGFKQKVEALNHEIGPLKARVSELEGELEINSGHLKTLEEDRDRWQKRHQDVLLRYDRIDPKELEDLKKQLAQLQEERDQAQQQVDGVDARITAAKEEEKAVWEERRKNIVNQAREKARTDKQARDKITAERDQVIVERDQLKAELETVKSELATVQSDLETTRQSRDEAFEKMEAADTAMEEEGQVNEGNPDFTAAEKAELEARVAAAEDRANQQSNESVSLGIQLQGLGAREKDLENQVAELQQRIGVLNSEISESQRQKAQDDARLQEVQSGATPSEEQKPPQASEETSDLTEKLTIAQKEIEDLRTRAEMAESLASQNDNNAVDVIPGQTNQETGEQGGEQLASVQSTLEDREAAIAKAEAEITALKAEIDQVRQDSEKKVKTSAEKMDSLKTKANDKIKEKAVEIERLNKELKEKEKTIAGLQQEVEELKLQSQDKSNTIIAPVNPSPVPGSEASERETQDWINGNPTAQKIIKRTVIQRIKAEQDTKDGQGSEDATPIEQPTDSSVITKEEHEQIVAKKQEERQSLVETKFAAKLSLASGRSAKLKAQWDVVEKAATETPEKPVKEVYDVAKTAKPAPAAPVNVPASNQPLPPTQQPPSPVTAAINAATQQLPGQHAQANGARQNSFGPSSFGQSGNPFAQSVNQAFPNPMQNQMGQSFYGGGLPQPGFSAPTNQFMNPNRPNSPYNQQVQQQHIQQGGRGRPEVGTGPGALRSLGQPAQSGIPRGGGTGIPMPGGGRGQGRGQVSNAQGQASQIGRGGGQNRGRGGGRGGQQQAPSSPMNASAAAFQPGGGLGRGQKRGAEDDGGHRGGKRPRGGRGGAGGGAAGGSAGGEE</sequence>
<feature type="coiled-coil region" evidence="4">
    <location>
        <begin position="967"/>
        <end position="1096"/>
    </location>
</feature>
<dbReference type="InterPro" id="IPR057577">
    <property type="entry name" value="Nucleoprot-TPR/MLP1_dom"/>
</dbReference>
<evidence type="ECO:0000313" key="9">
    <source>
        <dbReference type="EMBL" id="CAI6325958.1"/>
    </source>
</evidence>
<feature type="compositionally biased region" description="Polar residues" evidence="5">
    <location>
        <begin position="1996"/>
        <end position="2012"/>
    </location>
</feature>
<feature type="region of interest" description="Disordered" evidence="5">
    <location>
        <begin position="1900"/>
        <end position="2158"/>
    </location>
</feature>
<feature type="compositionally biased region" description="Polar residues" evidence="5">
    <location>
        <begin position="1932"/>
        <end position="1982"/>
    </location>
</feature>
<feature type="region of interest" description="Disordered" evidence="5">
    <location>
        <begin position="1807"/>
        <end position="1838"/>
    </location>
</feature>
<feature type="compositionally biased region" description="Low complexity" evidence="5">
    <location>
        <begin position="2013"/>
        <end position="2022"/>
    </location>
</feature>
<dbReference type="Pfam" id="PF25481">
    <property type="entry name" value="Nucleoprot-TPR"/>
    <property type="match status" value="1"/>
</dbReference>
<name>A0A9W4U7B5_9PLEO</name>
<evidence type="ECO:0000259" key="8">
    <source>
        <dbReference type="Pfam" id="PF25785"/>
    </source>
</evidence>
<feature type="compositionally biased region" description="Polar residues" evidence="5">
    <location>
        <begin position="653"/>
        <end position="662"/>
    </location>
</feature>
<feature type="domain" description="Nucleoprotein TPR/MPL1" evidence="7">
    <location>
        <begin position="184"/>
        <end position="262"/>
    </location>
</feature>
<dbReference type="InterPro" id="IPR012929">
    <property type="entry name" value="Nucleoprot-TPR/MLP1-2_dom"/>
</dbReference>
<feature type="coiled-coil region" evidence="4">
    <location>
        <begin position="687"/>
        <end position="943"/>
    </location>
</feature>
<evidence type="ECO:0000256" key="5">
    <source>
        <dbReference type="SAM" id="MobiDB-lite"/>
    </source>
</evidence>
<dbReference type="PANTHER" id="PTHR18898">
    <property type="entry name" value="NUCLEOPROTEIN TPR-RELATED"/>
    <property type="match status" value="1"/>
</dbReference>
<evidence type="ECO:0000313" key="10">
    <source>
        <dbReference type="Proteomes" id="UP001152607"/>
    </source>
</evidence>
<gene>
    <name evidence="9" type="ORF">PDIGIT_LOCUS3805</name>
</gene>
<keyword evidence="2 4" id="KW-0175">Coiled coil</keyword>
<accession>A0A9W4U7B5</accession>
<protein>
    <recommendedName>
        <fullName evidence="11">Nucleoprotein TPR/MLP1 domain-containing protein</fullName>
    </recommendedName>
</protein>
<feature type="compositionally biased region" description="Low complexity" evidence="5">
    <location>
        <begin position="1900"/>
        <end position="1911"/>
    </location>
</feature>
<feature type="compositionally biased region" description="Gly residues" evidence="5">
    <location>
        <begin position="2141"/>
        <end position="2158"/>
    </location>
</feature>
<feature type="compositionally biased region" description="Low complexity" evidence="5">
    <location>
        <begin position="2097"/>
        <end position="2111"/>
    </location>
</feature>
<dbReference type="InterPro" id="IPR057974">
    <property type="entry name" value="NUA/TPR/MLP1-2-like_dom"/>
</dbReference>
<dbReference type="GO" id="GO:0006406">
    <property type="term" value="P:mRNA export from nucleus"/>
    <property type="evidence" value="ECO:0007669"/>
    <property type="project" value="TreeGrafter"/>
</dbReference>
<evidence type="ECO:0000256" key="4">
    <source>
        <dbReference type="SAM" id="Coils"/>
    </source>
</evidence>
<feature type="coiled-coil region" evidence="4">
    <location>
        <begin position="411"/>
        <end position="501"/>
    </location>
</feature>
<keyword evidence="3" id="KW-0539">Nucleus</keyword>
<feature type="domain" description="NUA/TPR/MLP1-2-like" evidence="8">
    <location>
        <begin position="487"/>
        <end position="601"/>
    </location>
</feature>
<feature type="compositionally biased region" description="Polar residues" evidence="5">
    <location>
        <begin position="2070"/>
        <end position="2079"/>
    </location>
</feature>
<comment type="subcellular location">
    <subcellularLocation>
        <location evidence="1">Nucleus</location>
    </subcellularLocation>
</comment>
<dbReference type="Proteomes" id="UP001152607">
    <property type="component" value="Unassembled WGS sequence"/>
</dbReference>
<keyword evidence="10" id="KW-1185">Reference proteome</keyword>
<reference evidence="9" key="1">
    <citation type="submission" date="2023-01" db="EMBL/GenBank/DDBJ databases">
        <authorList>
            <person name="Van Ghelder C."/>
            <person name="Rancurel C."/>
        </authorList>
    </citation>
    <scope>NUCLEOTIDE SEQUENCE</scope>
    <source>
        <strain evidence="9">CNCM I-4278</strain>
    </source>
</reference>
<dbReference type="Gene3D" id="1.20.1170.10">
    <property type="match status" value="1"/>
</dbReference>
<organism evidence="9 10">
    <name type="scientific">Periconia digitata</name>
    <dbReference type="NCBI Taxonomy" id="1303443"/>
    <lineage>
        <taxon>Eukaryota</taxon>
        <taxon>Fungi</taxon>
        <taxon>Dikarya</taxon>
        <taxon>Ascomycota</taxon>
        <taxon>Pezizomycotina</taxon>
        <taxon>Dothideomycetes</taxon>
        <taxon>Pleosporomycetidae</taxon>
        <taxon>Pleosporales</taxon>
        <taxon>Massarineae</taxon>
        <taxon>Periconiaceae</taxon>
        <taxon>Periconia</taxon>
    </lineage>
</organism>
<feature type="region of interest" description="Disordered" evidence="5">
    <location>
        <begin position="1496"/>
        <end position="1516"/>
    </location>
</feature>
<feature type="compositionally biased region" description="Gly residues" evidence="5">
    <location>
        <begin position="2049"/>
        <end position="2067"/>
    </location>
</feature>
<feature type="region of interest" description="Disordered" evidence="5">
    <location>
        <begin position="1571"/>
        <end position="1671"/>
    </location>
</feature>
<comment type="caution">
    <text evidence="9">The sequence shown here is derived from an EMBL/GenBank/DDBJ whole genome shotgun (WGS) entry which is preliminary data.</text>
</comment>
<feature type="coiled-coil region" evidence="4">
    <location>
        <begin position="1153"/>
        <end position="1205"/>
    </location>
</feature>
<dbReference type="Pfam" id="PF25785">
    <property type="entry name" value="TPR"/>
    <property type="match status" value="1"/>
</dbReference>
<feature type="coiled-coil region" evidence="4">
    <location>
        <begin position="1230"/>
        <end position="1417"/>
    </location>
</feature>
<feature type="region of interest" description="Disordered" evidence="5">
    <location>
        <begin position="653"/>
        <end position="675"/>
    </location>
</feature>
<dbReference type="GO" id="GO:0005643">
    <property type="term" value="C:nuclear pore"/>
    <property type="evidence" value="ECO:0007669"/>
    <property type="project" value="TreeGrafter"/>
</dbReference>
<feature type="region of interest" description="Disordered" evidence="5">
    <location>
        <begin position="1693"/>
        <end position="1717"/>
    </location>
</feature>
<proteinExistence type="predicted"/>
<dbReference type="Pfam" id="PF07926">
    <property type="entry name" value="TPR_MLP1_2"/>
    <property type="match status" value="1"/>
</dbReference>
<feature type="region of interest" description="Disordered" evidence="5">
    <location>
        <begin position="1756"/>
        <end position="1792"/>
    </location>
</feature>
<feature type="coiled-coil region" evidence="4">
    <location>
        <begin position="73"/>
        <end position="184"/>
    </location>
</feature>
<feature type="region of interest" description="Disordered" evidence="5">
    <location>
        <begin position="378"/>
        <end position="404"/>
    </location>
</feature>
<dbReference type="PANTHER" id="PTHR18898:SF2">
    <property type="entry name" value="NUCLEOPROTEIN TPR"/>
    <property type="match status" value="1"/>
</dbReference>
<feature type="compositionally biased region" description="Gly residues" evidence="5">
    <location>
        <begin position="2081"/>
        <end position="2096"/>
    </location>
</feature>
<evidence type="ECO:0000256" key="3">
    <source>
        <dbReference type="ARBA" id="ARBA00023242"/>
    </source>
</evidence>
<dbReference type="OrthoDB" id="343070at2759"/>